<feature type="repeat" description="ANK" evidence="3">
    <location>
        <begin position="39"/>
        <end position="71"/>
    </location>
</feature>
<dbReference type="SUPFAM" id="SSF48403">
    <property type="entry name" value="Ankyrin repeat"/>
    <property type="match status" value="2"/>
</dbReference>
<dbReference type="PROSITE" id="PS50088">
    <property type="entry name" value="ANK_REPEAT"/>
    <property type="match status" value="5"/>
</dbReference>
<evidence type="ECO:0000256" key="1">
    <source>
        <dbReference type="ARBA" id="ARBA00022737"/>
    </source>
</evidence>
<dbReference type="PRINTS" id="PR01415">
    <property type="entry name" value="ANKYRIN"/>
</dbReference>
<evidence type="ECO:0000256" key="4">
    <source>
        <dbReference type="SAM" id="MobiDB-lite"/>
    </source>
</evidence>
<feature type="repeat" description="ANK" evidence="3">
    <location>
        <begin position="163"/>
        <end position="191"/>
    </location>
</feature>
<reference evidence="5 6" key="1">
    <citation type="journal article" date="2014" name="Nature">
        <title>An environmental bacterial taxon with a large and distinct metabolic repertoire.</title>
        <authorList>
            <person name="Wilson M.C."/>
            <person name="Mori T."/>
            <person name="Ruckert C."/>
            <person name="Uria A.R."/>
            <person name="Helf M.J."/>
            <person name="Takada K."/>
            <person name="Gernert C."/>
            <person name="Steffens U.A."/>
            <person name="Heycke N."/>
            <person name="Schmitt S."/>
            <person name="Rinke C."/>
            <person name="Helfrich E.J."/>
            <person name="Brachmann A.O."/>
            <person name="Gurgui C."/>
            <person name="Wakimoto T."/>
            <person name="Kracht M."/>
            <person name="Crusemann M."/>
            <person name="Hentschel U."/>
            <person name="Abe I."/>
            <person name="Matsunaga S."/>
            <person name="Kalinowski J."/>
            <person name="Takeyama H."/>
            <person name="Piel J."/>
        </authorList>
    </citation>
    <scope>NUCLEOTIDE SEQUENCE [LARGE SCALE GENOMIC DNA]</scope>
    <source>
        <strain evidence="6">TSY1</strain>
    </source>
</reference>
<organism evidence="5 6">
    <name type="scientific">Entotheonella factor</name>
    <dbReference type="NCBI Taxonomy" id="1429438"/>
    <lineage>
        <taxon>Bacteria</taxon>
        <taxon>Pseudomonadati</taxon>
        <taxon>Nitrospinota/Tectimicrobiota group</taxon>
        <taxon>Candidatus Tectimicrobiota</taxon>
        <taxon>Candidatus Entotheonellia</taxon>
        <taxon>Candidatus Entotheonellales</taxon>
        <taxon>Candidatus Entotheonellaceae</taxon>
        <taxon>Candidatus Entotheonella</taxon>
    </lineage>
</organism>
<comment type="caution">
    <text evidence="5">The sequence shown here is derived from an EMBL/GenBank/DDBJ whole genome shotgun (WGS) entry which is preliminary data.</text>
</comment>
<feature type="repeat" description="ANK" evidence="3">
    <location>
        <begin position="260"/>
        <end position="292"/>
    </location>
</feature>
<dbReference type="EMBL" id="AZHW01000721">
    <property type="protein sequence ID" value="ETW96990.1"/>
    <property type="molecule type" value="Genomic_DNA"/>
</dbReference>
<gene>
    <name evidence="5" type="ORF">ETSY1_24390</name>
</gene>
<dbReference type="SMART" id="SM00248">
    <property type="entry name" value="ANK"/>
    <property type="match status" value="7"/>
</dbReference>
<dbReference type="PANTHER" id="PTHR24198">
    <property type="entry name" value="ANKYRIN REPEAT AND PROTEIN KINASE DOMAIN-CONTAINING PROTEIN"/>
    <property type="match status" value="1"/>
</dbReference>
<proteinExistence type="predicted"/>
<dbReference type="HOGENOM" id="CLU_684562_0_0_7"/>
<evidence type="ECO:0000313" key="6">
    <source>
        <dbReference type="Proteomes" id="UP000019141"/>
    </source>
</evidence>
<accession>W4LH02</accession>
<dbReference type="InterPro" id="IPR002110">
    <property type="entry name" value="Ankyrin_rpt"/>
</dbReference>
<protein>
    <submittedName>
        <fullName evidence="5">Uncharacterized protein</fullName>
    </submittedName>
</protein>
<dbReference type="PANTHER" id="PTHR24198:SF165">
    <property type="entry name" value="ANKYRIN REPEAT-CONTAINING PROTEIN-RELATED"/>
    <property type="match status" value="1"/>
</dbReference>
<evidence type="ECO:0000313" key="5">
    <source>
        <dbReference type="EMBL" id="ETW96990.1"/>
    </source>
</evidence>
<dbReference type="Proteomes" id="UP000019141">
    <property type="component" value="Unassembled WGS sequence"/>
</dbReference>
<dbReference type="Gene3D" id="1.25.40.20">
    <property type="entry name" value="Ankyrin repeat-containing domain"/>
    <property type="match status" value="4"/>
</dbReference>
<feature type="repeat" description="ANK" evidence="3">
    <location>
        <begin position="196"/>
        <end position="224"/>
    </location>
</feature>
<keyword evidence="1" id="KW-0677">Repeat</keyword>
<dbReference type="Pfam" id="PF12796">
    <property type="entry name" value="Ank_2"/>
    <property type="match status" value="2"/>
</dbReference>
<name>W4LH02_ENTF1</name>
<dbReference type="InterPro" id="IPR036770">
    <property type="entry name" value="Ankyrin_rpt-contain_sf"/>
</dbReference>
<feature type="compositionally biased region" description="Acidic residues" evidence="4">
    <location>
        <begin position="135"/>
        <end position="161"/>
    </location>
</feature>
<dbReference type="PROSITE" id="PS50297">
    <property type="entry name" value="ANK_REP_REGION"/>
    <property type="match status" value="5"/>
</dbReference>
<evidence type="ECO:0000256" key="3">
    <source>
        <dbReference type="PROSITE-ProRule" id="PRU00023"/>
    </source>
</evidence>
<dbReference type="AlphaFoldDB" id="W4LH02"/>
<sequence length="402" mass="43754">MSEMNDHVQQLFVAIQDADIEQVKQLLALGVDLEQKDENGRTALTVAASVGNSELINILTSAGANINIEPEPLTLNPRISTLGLPRGQNLGDLISQATADAPEEVKNFYDGFMSFVDALSDDDDRDHQARYTEQSIDDDEWVEMDADEDYDDGDGDYDEDEELADTPLGAAVLQGDVNTVRTLLQAGATPNPSVWHQTPVLVAAARKGYIEIVQALIEAGANVNRGFDELPLHTAAEAGHVEVVRLLLDAGADVEGYEEDDWTALMEASFFGHLPVVQLLAERGADVNAWSQGETPLMLAARGAHRDVYTFLYSLVSEEIRAIGDRDAEAEMDATLKRVSRKQNTAVEKLIDAAMDGNLKRVEQYIADGTNVNAMGSCERTALSLAVQGAHTHYRSVARSRS</sequence>
<evidence type="ECO:0000256" key="2">
    <source>
        <dbReference type="ARBA" id="ARBA00023043"/>
    </source>
</evidence>
<feature type="repeat" description="ANK" evidence="3">
    <location>
        <begin position="227"/>
        <end position="259"/>
    </location>
</feature>
<keyword evidence="6" id="KW-1185">Reference proteome</keyword>
<keyword evidence="2 3" id="KW-0040">ANK repeat</keyword>
<feature type="region of interest" description="Disordered" evidence="4">
    <location>
        <begin position="125"/>
        <end position="161"/>
    </location>
</feature>